<dbReference type="Pfam" id="PF12389">
    <property type="entry name" value="Peptidase_M73"/>
    <property type="match status" value="1"/>
</dbReference>
<gene>
    <name evidence="2" type="ORF">EV209_1625</name>
</gene>
<evidence type="ECO:0000313" key="2">
    <source>
        <dbReference type="EMBL" id="RZT01183.1"/>
    </source>
</evidence>
<organism evidence="2 3">
    <name type="scientific">Cuneatibacter caecimuris</name>
    <dbReference type="NCBI Taxonomy" id="1796618"/>
    <lineage>
        <taxon>Bacteria</taxon>
        <taxon>Bacillati</taxon>
        <taxon>Bacillota</taxon>
        <taxon>Clostridia</taxon>
        <taxon>Lachnospirales</taxon>
        <taxon>Lachnospiraceae</taxon>
        <taxon>Cuneatibacter</taxon>
    </lineage>
</organism>
<evidence type="ECO:0000256" key="1">
    <source>
        <dbReference type="SAM" id="SignalP"/>
    </source>
</evidence>
<comment type="caution">
    <text evidence="2">The sequence shown here is derived from an EMBL/GenBank/DDBJ whole genome shotgun (WGS) entry which is preliminary data.</text>
</comment>
<dbReference type="Proteomes" id="UP000292927">
    <property type="component" value="Unassembled WGS sequence"/>
</dbReference>
<dbReference type="EMBL" id="SGXF01000002">
    <property type="protein sequence ID" value="RZT01183.1"/>
    <property type="molecule type" value="Genomic_DNA"/>
</dbReference>
<accession>A0A4Q7PKD5</accession>
<evidence type="ECO:0000313" key="3">
    <source>
        <dbReference type="Proteomes" id="UP000292927"/>
    </source>
</evidence>
<sequence>MRKMRFTKKTRFAAVAAAGLLVFATIGVTMAYLTDKDSATNTFTVGEIDIQLTEPSWDNSQDGLNRHPGDTVTKDPTVTALDGDSYMRVKVEILDDEENLITDAERLKQIKSIIRYDAAGTALVEGTAYKKETIEALPMVNPDFKADTTAADAADNVLYFNYVGGDGIFSKGEKVVLFNRIAVPTEFDNQDMAILDGDTYTMDDQDNLVVSAEGKGYQLRLTAEAVQSKNVANADAAWDLLDTEHIQQMTLQP</sequence>
<protein>
    <submittedName>
        <fullName evidence="2">Putative ribosomally synthesized peptide with SipW-like signal peptide</fullName>
    </submittedName>
</protein>
<dbReference type="InterPro" id="IPR022121">
    <property type="entry name" value="Peptidase_M73_camelysin"/>
</dbReference>
<dbReference type="RefSeq" id="WP_207220586.1">
    <property type="nucleotide sequence ID" value="NZ_SGXF01000002.1"/>
</dbReference>
<dbReference type="InterPro" id="IPR023833">
    <property type="entry name" value="Signal_pept_SipW-depend-type"/>
</dbReference>
<proteinExistence type="predicted"/>
<feature type="chain" id="PRO_5020337849" evidence="1">
    <location>
        <begin position="32"/>
        <end position="253"/>
    </location>
</feature>
<keyword evidence="1" id="KW-0732">Signal</keyword>
<keyword evidence="3" id="KW-1185">Reference proteome</keyword>
<reference evidence="2 3" key="1">
    <citation type="submission" date="2019-02" db="EMBL/GenBank/DDBJ databases">
        <title>Genomic Encyclopedia of Type Strains, Phase IV (KMG-IV): sequencing the most valuable type-strain genomes for metagenomic binning, comparative biology and taxonomic classification.</title>
        <authorList>
            <person name="Goeker M."/>
        </authorList>
    </citation>
    <scope>NUCLEOTIDE SEQUENCE [LARGE SCALE GENOMIC DNA]</scope>
    <source>
        <strain evidence="2 3">DSM 29486</strain>
    </source>
</reference>
<dbReference type="AlphaFoldDB" id="A0A4Q7PKD5"/>
<name>A0A4Q7PKD5_9FIRM</name>
<feature type="signal peptide" evidence="1">
    <location>
        <begin position="1"/>
        <end position="31"/>
    </location>
</feature>
<dbReference type="NCBIfam" id="TIGR04088">
    <property type="entry name" value="cognate_SipW"/>
    <property type="match status" value="1"/>
</dbReference>